<feature type="compositionally biased region" description="Basic and acidic residues" evidence="3">
    <location>
        <begin position="1"/>
        <end position="31"/>
    </location>
</feature>
<accession>A0A2U1PLB8</accession>
<dbReference type="SUPFAM" id="SSF158997">
    <property type="entry name" value="Trm112p-like"/>
    <property type="match status" value="1"/>
</dbReference>
<dbReference type="EMBL" id="PKPP01001004">
    <property type="protein sequence ID" value="PWA86550.1"/>
    <property type="molecule type" value="Genomic_DNA"/>
</dbReference>
<evidence type="ECO:0000313" key="4">
    <source>
        <dbReference type="EMBL" id="PWA86550.1"/>
    </source>
</evidence>
<organism evidence="4 5">
    <name type="scientific">Artemisia annua</name>
    <name type="common">Sweet wormwood</name>
    <dbReference type="NCBI Taxonomy" id="35608"/>
    <lineage>
        <taxon>Eukaryota</taxon>
        <taxon>Viridiplantae</taxon>
        <taxon>Streptophyta</taxon>
        <taxon>Embryophyta</taxon>
        <taxon>Tracheophyta</taxon>
        <taxon>Spermatophyta</taxon>
        <taxon>Magnoliopsida</taxon>
        <taxon>eudicotyledons</taxon>
        <taxon>Gunneridae</taxon>
        <taxon>Pentapetalae</taxon>
        <taxon>asterids</taxon>
        <taxon>campanulids</taxon>
        <taxon>Asterales</taxon>
        <taxon>Asteraceae</taxon>
        <taxon>Asteroideae</taxon>
        <taxon>Anthemideae</taxon>
        <taxon>Artemisiinae</taxon>
        <taxon>Artemisia</taxon>
    </lineage>
</organism>
<evidence type="ECO:0000256" key="1">
    <source>
        <dbReference type="ARBA" id="ARBA00038479"/>
    </source>
</evidence>
<dbReference type="PANTHER" id="PTHR33505">
    <property type="entry name" value="ZGC:162634"/>
    <property type="match status" value="1"/>
</dbReference>
<dbReference type="Pfam" id="PF03966">
    <property type="entry name" value="Trm112p"/>
    <property type="match status" value="1"/>
</dbReference>
<dbReference type="STRING" id="35608.A0A2U1PLB8"/>
<comment type="similarity">
    <text evidence="1">Belongs to the PREY family.</text>
</comment>
<evidence type="ECO:0000313" key="5">
    <source>
        <dbReference type="Proteomes" id="UP000245207"/>
    </source>
</evidence>
<dbReference type="Gene3D" id="2.20.25.10">
    <property type="match status" value="1"/>
</dbReference>
<dbReference type="AlphaFoldDB" id="A0A2U1PLB8"/>
<dbReference type="OrthoDB" id="1884515at2759"/>
<reference evidence="4 5" key="1">
    <citation type="journal article" date="2018" name="Mol. Plant">
        <title>The genome of Artemisia annua provides insight into the evolution of Asteraceae family and artemisinin biosynthesis.</title>
        <authorList>
            <person name="Shen Q."/>
            <person name="Zhang L."/>
            <person name="Liao Z."/>
            <person name="Wang S."/>
            <person name="Yan T."/>
            <person name="Shi P."/>
            <person name="Liu M."/>
            <person name="Fu X."/>
            <person name="Pan Q."/>
            <person name="Wang Y."/>
            <person name="Lv Z."/>
            <person name="Lu X."/>
            <person name="Zhang F."/>
            <person name="Jiang W."/>
            <person name="Ma Y."/>
            <person name="Chen M."/>
            <person name="Hao X."/>
            <person name="Li L."/>
            <person name="Tang Y."/>
            <person name="Lv G."/>
            <person name="Zhou Y."/>
            <person name="Sun X."/>
            <person name="Brodelius P.E."/>
            <person name="Rose J.K.C."/>
            <person name="Tang K."/>
        </authorList>
    </citation>
    <scope>NUCLEOTIDE SEQUENCE [LARGE SCALE GENOMIC DNA]</scope>
    <source>
        <strain evidence="5">cv. Huhao1</strain>
        <tissue evidence="4">Leaf</tissue>
    </source>
</reference>
<comment type="caution">
    <text evidence="4">The sequence shown here is derived from an EMBL/GenBank/DDBJ whole genome shotgun (WGS) entry which is preliminary data.</text>
</comment>
<name>A0A2U1PLB8_ARTAN</name>
<protein>
    <recommendedName>
        <fullName evidence="2">Protein preY, mitochondrial</fullName>
    </recommendedName>
</protein>
<dbReference type="FunFam" id="2.20.25.10:FF:000023">
    <property type="entry name" value="Predicted protein"/>
    <property type="match status" value="1"/>
</dbReference>
<feature type="region of interest" description="Disordered" evidence="3">
    <location>
        <begin position="1"/>
        <end position="36"/>
    </location>
</feature>
<proteinExistence type="inferred from homology"/>
<evidence type="ECO:0000256" key="3">
    <source>
        <dbReference type="SAM" id="MobiDB-lite"/>
    </source>
</evidence>
<evidence type="ECO:0000256" key="2">
    <source>
        <dbReference type="ARBA" id="ARBA00040939"/>
    </source>
</evidence>
<sequence length="112" mass="12236">MPKLKTLLDQKSKSHNGEKKVNEEKDIERKSSKMVGGSSKVVEIMSKTLSQILVCPLSKQPLRICEKSNSLISDAIGVSFPIVDGIPCLVPKDGKIIENDDTKGDHQDDTSS</sequence>
<dbReference type="Proteomes" id="UP000245207">
    <property type="component" value="Unassembled WGS sequence"/>
</dbReference>
<keyword evidence="5" id="KW-1185">Reference proteome</keyword>
<dbReference type="PANTHER" id="PTHR33505:SF4">
    <property type="entry name" value="PROTEIN PREY, MITOCHONDRIAL"/>
    <property type="match status" value="1"/>
</dbReference>
<dbReference type="InterPro" id="IPR005651">
    <property type="entry name" value="Trm112-like"/>
</dbReference>
<gene>
    <name evidence="4" type="ORF">CTI12_AA139540</name>
</gene>